<evidence type="ECO:0000313" key="7">
    <source>
        <dbReference type="EMBL" id="MDT0305492.1"/>
    </source>
</evidence>
<reference evidence="8" key="1">
    <citation type="submission" date="2023-07" db="EMBL/GenBank/DDBJ databases">
        <title>30 novel species of actinomycetes from the DSMZ collection.</title>
        <authorList>
            <person name="Nouioui I."/>
        </authorList>
    </citation>
    <scope>NUCLEOTIDE SEQUENCE [LARGE SCALE GENOMIC DNA]</scope>
    <source>
        <strain evidence="8">DSM 44917</strain>
    </source>
</reference>
<dbReference type="RefSeq" id="WP_311628401.1">
    <property type="nucleotide sequence ID" value="NZ_JAVREN010000001.1"/>
</dbReference>
<name>A0ABU2L1Q3_9ACTN</name>
<comment type="caution">
    <text evidence="7">The sequence shown here is derived from an EMBL/GenBank/DDBJ whole genome shotgun (WGS) entry which is preliminary data.</text>
</comment>
<dbReference type="Proteomes" id="UP001183388">
    <property type="component" value="Unassembled WGS sequence"/>
</dbReference>
<feature type="region of interest" description="Disordered" evidence="5">
    <location>
        <begin position="381"/>
        <end position="527"/>
    </location>
</feature>
<evidence type="ECO:0000313" key="8">
    <source>
        <dbReference type="Proteomes" id="UP001183388"/>
    </source>
</evidence>
<evidence type="ECO:0000256" key="6">
    <source>
        <dbReference type="SAM" id="Phobius"/>
    </source>
</evidence>
<keyword evidence="2 6" id="KW-0812">Transmembrane</keyword>
<feature type="transmembrane region" description="Helical" evidence="6">
    <location>
        <begin position="281"/>
        <end position="298"/>
    </location>
</feature>
<dbReference type="PANTHER" id="PTHR39157">
    <property type="entry name" value="INTEGRAL MEMBRANE PROTEIN-RELATED"/>
    <property type="match status" value="1"/>
</dbReference>
<gene>
    <name evidence="7" type="ORF">RM780_00740</name>
</gene>
<evidence type="ECO:0000256" key="4">
    <source>
        <dbReference type="ARBA" id="ARBA00023136"/>
    </source>
</evidence>
<feature type="transmembrane region" description="Helical" evidence="6">
    <location>
        <begin position="304"/>
        <end position="325"/>
    </location>
</feature>
<evidence type="ECO:0000256" key="5">
    <source>
        <dbReference type="SAM" id="MobiDB-lite"/>
    </source>
</evidence>
<proteinExistence type="predicted"/>
<accession>A0ABU2L1Q3</accession>
<feature type="compositionally biased region" description="Low complexity" evidence="5">
    <location>
        <begin position="462"/>
        <end position="471"/>
    </location>
</feature>
<evidence type="ECO:0000256" key="1">
    <source>
        <dbReference type="ARBA" id="ARBA00004141"/>
    </source>
</evidence>
<feature type="compositionally biased region" description="Acidic residues" evidence="5">
    <location>
        <begin position="149"/>
        <end position="164"/>
    </location>
</feature>
<sequence>MSVDTRTHRGLPRDEPVLSTVKVPCDPAQVIVNHASFRVRLPTPPPVSILVDETAPLPRVPAAPGRRRPVVWTGRSAPGDLAAGALLQAVRAAGHASPTPAGAGATRVLPRVSSSATAPVVAPRGPRPPEVAGGADRTRLLPPVPPIGDADDLGDVGDAGEEDREGTGPSHARGRDRARRYHQSSRQLSLGLVLLPLRLVLGFMAIYAGMGKLTDPVYFDGGRRGSLYTWLDGLEPWSLAAPLHGWALAHPVGAGLTVAFTQIIVGVLTVFGLWQRLAAGLGALLSLALLVTVGWSNGPAYDTPDIFLCAAWSPLLIAGAPVYSLDARLAGEAWRRLGPRAPLGDLRRRVVRRGGLIALLLLGSALLLGSLLGGAVRSSEFATVPEPGEPPRNHLPGQQLPGEGRTEEEDEAGDNGRERPGPAGADGSASPEEAERGEGPTAGEEPGSEPGAATQGPQDSGAPAAEQTVPAPQQPAAPPQSDPEPAPADPATGGGGTGDAAEPAPETPPADDGGDRSGLSPIGGLLG</sequence>
<keyword evidence="8" id="KW-1185">Reference proteome</keyword>
<dbReference type="Pfam" id="PF07681">
    <property type="entry name" value="DoxX"/>
    <property type="match status" value="1"/>
</dbReference>
<dbReference type="EMBL" id="JAVREN010000001">
    <property type="protein sequence ID" value="MDT0305492.1"/>
    <property type="molecule type" value="Genomic_DNA"/>
</dbReference>
<feature type="compositionally biased region" description="Pro residues" evidence="5">
    <location>
        <begin position="472"/>
        <end position="488"/>
    </location>
</feature>
<evidence type="ECO:0000256" key="3">
    <source>
        <dbReference type="ARBA" id="ARBA00022989"/>
    </source>
</evidence>
<feature type="transmembrane region" description="Helical" evidence="6">
    <location>
        <begin position="188"/>
        <end position="210"/>
    </location>
</feature>
<protein>
    <submittedName>
        <fullName evidence="7">DoxX family membrane protein</fullName>
    </submittedName>
</protein>
<feature type="transmembrane region" description="Helical" evidence="6">
    <location>
        <begin position="252"/>
        <end position="274"/>
    </location>
</feature>
<keyword evidence="4 6" id="KW-0472">Membrane</keyword>
<keyword evidence="3 6" id="KW-1133">Transmembrane helix</keyword>
<organism evidence="7 8">
    <name type="scientific">Streptomyces boetiae</name>
    <dbReference type="NCBI Taxonomy" id="3075541"/>
    <lineage>
        <taxon>Bacteria</taxon>
        <taxon>Bacillati</taxon>
        <taxon>Actinomycetota</taxon>
        <taxon>Actinomycetes</taxon>
        <taxon>Kitasatosporales</taxon>
        <taxon>Streptomycetaceae</taxon>
        <taxon>Streptomyces</taxon>
    </lineage>
</organism>
<feature type="compositionally biased region" description="Low complexity" evidence="5">
    <location>
        <begin position="116"/>
        <end position="135"/>
    </location>
</feature>
<comment type="subcellular location">
    <subcellularLocation>
        <location evidence="1">Membrane</location>
        <topology evidence="1">Multi-pass membrane protein</topology>
    </subcellularLocation>
</comment>
<feature type="region of interest" description="Disordered" evidence="5">
    <location>
        <begin position="116"/>
        <end position="180"/>
    </location>
</feature>
<evidence type="ECO:0000256" key="2">
    <source>
        <dbReference type="ARBA" id="ARBA00022692"/>
    </source>
</evidence>
<feature type="transmembrane region" description="Helical" evidence="6">
    <location>
        <begin position="356"/>
        <end position="376"/>
    </location>
</feature>
<dbReference type="PANTHER" id="PTHR39157:SF1">
    <property type="entry name" value="DOXX FAMILY PROTEIN"/>
    <property type="match status" value="1"/>
</dbReference>
<dbReference type="InterPro" id="IPR032808">
    <property type="entry name" value="DoxX"/>
</dbReference>